<dbReference type="EMBL" id="CACVAU010000010">
    <property type="protein sequence ID" value="CAA6803222.1"/>
    <property type="molecule type" value="Genomic_DNA"/>
</dbReference>
<organism evidence="1">
    <name type="scientific">uncultured Sulfurovum sp</name>
    <dbReference type="NCBI Taxonomy" id="269237"/>
    <lineage>
        <taxon>Bacteria</taxon>
        <taxon>Pseudomonadati</taxon>
        <taxon>Campylobacterota</taxon>
        <taxon>Epsilonproteobacteria</taxon>
        <taxon>Campylobacterales</taxon>
        <taxon>Sulfurovaceae</taxon>
        <taxon>Sulfurovum</taxon>
        <taxon>environmental samples</taxon>
    </lineage>
</organism>
<sequence length="56" mass="6518">MEIKSSTSVSKSDFKHIYHLQKEIPQTFDKGIVLYGGEDFLRLDKNMYAVPFGFLF</sequence>
<name>A0A6S6SIN4_9BACT</name>
<evidence type="ECO:0000313" key="1">
    <source>
        <dbReference type="EMBL" id="CAA6803222.1"/>
    </source>
</evidence>
<proteinExistence type="predicted"/>
<gene>
    <name evidence="1" type="ORF">HELGO_WM30353</name>
</gene>
<reference evidence="1" key="1">
    <citation type="submission" date="2020-01" db="EMBL/GenBank/DDBJ databases">
        <authorList>
            <person name="Meier V. D."/>
            <person name="Meier V D."/>
        </authorList>
    </citation>
    <scope>NUCLEOTIDE SEQUENCE</scope>
    <source>
        <strain evidence="1">HLG_WM_MAG_05</strain>
    </source>
</reference>
<dbReference type="AlphaFoldDB" id="A0A6S6SIN4"/>
<protein>
    <submittedName>
        <fullName evidence="1">Uncharacterized protein</fullName>
    </submittedName>
</protein>
<accession>A0A6S6SIN4</accession>